<sequence>MFIGRGSVYGSRVATSEGSKYRSFSIFGRLTTSTYPPTYTGVMLGRCLREPQEMSAGLRGLMWRVVRRQNLNTFLPGELRFLHLVLCEMYNYSLNVYLLKEAMANTGTRDDVVLGRKVPVELWKVVYDGLKEMGVSDAALISESKRGALWLYFNQRPELLKGLSDYVFCRLGLSHHVRVVAENLLDGNYLYNLGGVIPCRLLVALSYCLAFWGQAAHEHWVRLFSGKIFMLYLIISGYIMPQRSILEQVGTSGYGGFIEEVCRDVRAVHGIPLWDLAPAVPALTSDQADYLFAFNNSVA</sequence>
<protein>
    <submittedName>
        <fullName evidence="2">ORF18A</fullName>
    </submittedName>
</protein>
<dbReference type="InterPro" id="IPR004290">
    <property type="entry name" value="Herpes_UL79"/>
</dbReference>
<reference evidence="2 3" key="1">
    <citation type="submission" date="2018-02" db="EMBL/GenBank/DDBJ databases">
        <title>Complete genome sequence of MneRV2, the pig-tailed macaque RV2 rhadinovirus, and evolutionary relationship with rhesus macaque RRV and human herpesvirus 8/KSHV.</title>
        <authorList>
            <person name="Rose T.M."/>
            <person name="Bruce A.G."/>
        </authorList>
    </citation>
    <scope>NUCLEOTIDE SEQUENCE [LARGE SCALE GENOMIC DNA]</scope>
    <source>
        <strain evidence="2 3">J97167</strain>
    </source>
</reference>
<dbReference type="Pfam" id="PF03049">
    <property type="entry name" value="Herpes_UL79"/>
    <property type="match status" value="1"/>
</dbReference>
<name>A0A0B5D6D6_9GAMA</name>
<dbReference type="EMBL" id="KP265674">
    <property type="protein sequence ID" value="AJE29658.1"/>
    <property type="molecule type" value="Genomic_DNA"/>
</dbReference>
<dbReference type="KEGG" id="vg:65099549"/>
<gene>
    <name evidence="2" type="primary">ORF18</name>
</gene>
<evidence type="ECO:0000313" key="3">
    <source>
        <dbReference type="Proteomes" id="UP000297089"/>
    </source>
</evidence>
<comment type="similarity">
    <text evidence="1">Belongs to the herpesviridae UL79 family.</text>
</comment>
<organism evidence="2 3">
    <name type="scientific">macacine gammaherpesvirus 12</name>
    <dbReference type="NCBI Taxonomy" id="2560571"/>
    <lineage>
        <taxon>Viruses</taxon>
        <taxon>Duplodnaviria</taxon>
        <taxon>Heunggongvirae</taxon>
        <taxon>Peploviricota</taxon>
        <taxon>Herviviricetes</taxon>
        <taxon>Herpesvirales</taxon>
        <taxon>Orthoherpesviridae</taxon>
        <taxon>Gammaherpesvirinae</taxon>
        <taxon>Rhadinovirus</taxon>
        <taxon>Rhadinovirus macacinegamma12</taxon>
    </lineage>
</organism>
<keyword evidence="3" id="KW-1185">Reference proteome</keyword>
<dbReference type="Proteomes" id="UP000297089">
    <property type="component" value="Segment"/>
</dbReference>
<evidence type="ECO:0000256" key="1">
    <source>
        <dbReference type="ARBA" id="ARBA00005714"/>
    </source>
</evidence>
<accession>A0A0B5D6D6</accession>
<evidence type="ECO:0000313" key="2">
    <source>
        <dbReference type="EMBL" id="AJE29658.1"/>
    </source>
</evidence>
<proteinExistence type="inferred from homology"/>